<dbReference type="InterPro" id="IPR009100">
    <property type="entry name" value="AcylCoA_DH/oxidase_NM_dom_sf"/>
</dbReference>
<name>A0A558A700_9PSEU</name>
<dbReference type="EMBL" id="VJZA01000040">
    <property type="protein sequence ID" value="TVT20045.1"/>
    <property type="molecule type" value="Genomic_DNA"/>
</dbReference>
<dbReference type="Gene3D" id="1.10.540.10">
    <property type="entry name" value="Acyl-CoA dehydrogenase/oxidase, N-terminal domain"/>
    <property type="match status" value="1"/>
</dbReference>
<feature type="domain" description="Acyl-CoA oxidase/dehydrogenase middle" evidence="8">
    <location>
        <begin position="131"/>
        <end position="223"/>
    </location>
</feature>
<dbReference type="AlphaFoldDB" id="A0A558A700"/>
<reference evidence="10 11" key="1">
    <citation type="submission" date="2019-07" db="EMBL/GenBank/DDBJ databases">
        <title>New species of Amycolatopsis and Streptomyces.</title>
        <authorList>
            <person name="Duangmal K."/>
            <person name="Teo W.F.A."/>
            <person name="Lipun K."/>
        </authorList>
    </citation>
    <scope>NUCLEOTIDE SEQUENCE [LARGE SCALE GENOMIC DNA]</scope>
    <source>
        <strain evidence="10 11">JCM 30562</strain>
    </source>
</reference>
<comment type="caution">
    <text evidence="10">The sequence shown here is derived from an EMBL/GenBank/DDBJ whole genome shotgun (WGS) entry which is preliminary data.</text>
</comment>
<keyword evidence="11" id="KW-1185">Reference proteome</keyword>
<protein>
    <submittedName>
        <fullName evidence="10">Acyl-CoA dehydrogenase</fullName>
    </submittedName>
</protein>
<evidence type="ECO:0000259" key="9">
    <source>
        <dbReference type="Pfam" id="PF02771"/>
    </source>
</evidence>
<dbReference type="GO" id="GO:0050660">
    <property type="term" value="F:flavin adenine dinucleotide binding"/>
    <property type="evidence" value="ECO:0007669"/>
    <property type="project" value="InterPro"/>
</dbReference>
<comment type="cofactor">
    <cofactor evidence="1 6">
        <name>FAD</name>
        <dbReference type="ChEBI" id="CHEBI:57692"/>
    </cofactor>
</comment>
<dbReference type="RefSeq" id="WP_144641813.1">
    <property type="nucleotide sequence ID" value="NZ_BNAX01000005.1"/>
</dbReference>
<dbReference type="GO" id="GO:0005737">
    <property type="term" value="C:cytoplasm"/>
    <property type="evidence" value="ECO:0007669"/>
    <property type="project" value="TreeGrafter"/>
</dbReference>
<dbReference type="InterPro" id="IPR050741">
    <property type="entry name" value="Acyl-CoA_dehydrogenase"/>
</dbReference>
<dbReference type="InterPro" id="IPR009075">
    <property type="entry name" value="AcylCo_DH/oxidase_C"/>
</dbReference>
<dbReference type="GO" id="GO:0033539">
    <property type="term" value="P:fatty acid beta-oxidation using acyl-CoA dehydrogenase"/>
    <property type="evidence" value="ECO:0007669"/>
    <property type="project" value="TreeGrafter"/>
</dbReference>
<dbReference type="InterPro" id="IPR037069">
    <property type="entry name" value="AcylCoA_DH/ox_N_sf"/>
</dbReference>
<dbReference type="FunFam" id="2.40.110.10:FF:000002">
    <property type="entry name" value="Acyl-CoA dehydrogenase fadE12"/>
    <property type="match status" value="1"/>
</dbReference>
<proteinExistence type="inferred from homology"/>
<gene>
    <name evidence="10" type="ORF">FNH06_22280</name>
</gene>
<comment type="similarity">
    <text evidence="2 6">Belongs to the acyl-CoA dehydrogenase family.</text>
</comment>
<dbReference type="GO" id="GO:0003995">
    <property type="term" value="F:acyl-CoA dehydrogenase activity"/>
    <property type="evidence" value="ECO:0007669"/>
    <property type="project" value="TreeGrafter"/>
</dbReference>
<evidence type="ECO:0000256" key="1">
    <source>
        <dbReference type="ARBA" id="ARBA00001974"/>
    </source>
</evidence>
<evidence type="ECO:0000259" key="8">
    <source>
        <dbReference type="Pfam" id="PF02770"/>
    </source>
</evidence>
<dbReference type="InterPro" id="IPR046373">
    <property type="entry name" value="Acyl-CoA_Oxase/DH_mid-dom_sf"/>
</dbReference>
<organism evidence="10 11">
    <name type="scientific">Amycolatopsis acidiphila</name>
    <dbReference type="NCBI Taxonomy" id="715473"/>
    <lineage>
        <taxon>Bacteria</taxon>
        <taxon>Bacillati</taxon>
        <taxon>Actinomycetota</taxon>
        <taxon>Actinomycetes</taxon>
        <taxon>Pseudonocardiales</taxon>
        <taxon>Pseudonocardiaceae</taxon>
        <taxon>Amycolatopsis</taxon>
    </lineage>
</organism>
<dbReference type="PANTHER" id="PTHR48083">
    <property type="entry name" value="MEDIUM-CHAIN SPECIFIC ACYL-COA DEHYDROGENASE, MITOCHONDRIAL-RELATED"/>
    <property type="match status" value="1"/>
</dbReference>
<evidence type="ECO:0000256" key="5">
    <source>
        <dbReference type="ARBA" id="ARBA00023002"/>
    </source>
</evidence>
<dbReference type="Pfam" id="PF02770">
    <property type="entry name" value="Acyl-CoA_dh_M"/>
    <property type="match status" value="1"/>
</dbReference>
<dbReference type="InterPro" id="IPR036250">
    <property type="entry name" value="AcylCo_DH-like_C"/>
</dbReference>
<dbReference type="PANTHER" id="PTHR48083:SF2">
    <property type="entry name" value="MEDIUM-CHAIN SPECIFIC ACYL-COA DEHYDROGENASE, MITOCHONDRIAL"/>
    <property type="match status" value="1"/>
</dbReference>
<dbReference type="SUPFAM" id="SSF47203">
    <property type="entry name" value="Acyl-CoA dehydrogenase C-terminal domain-like"/>
    <property type="match status" value="1"/>
</dbReference>
<evidence type="ECO:0000313" key="11">
    <source>
        <dbReference type="Proteomes" id="UP000318578"/>
    </source>
</evidence>
<keyword evidence="3 6" id="KW-0285">Flavoprotein</keyword>
<evidence type="ECO:0000256" key="6">
    <source>
        <dbReference type="RuleBase" id="RU362125"/>
    </source>
</evidence>
<feature type="domain" description="Acyl-CoA dehydrogenase/oxidase C-terminal" evidence="7">
    <location>
        <begin position="235"/>
        <end position="383"/>
    </location>
</feature>
<dbReference type="InterPro" id="IPR006091">
    <property type="entry name" value="Acyl-CoA_Oxase/DH_mid-dom"/>
</dbReference>
<dbReference type="InterPro" id="IPR013786">
    <property type="entry name" value="AcylCoA_DH/ox_N"/>
</dbReference>
<evidence type="ECO:0000256" key="3">
    <source>
        <dbReference type="ARBA" id="ARBA00022630"/>
    </source>
</evidence>
<dbReference type="Gene3D" id="1.20.140.10">
    <property type="entry name" value="Butyryl-CoA Dehydrogenase, subunit A, domain 3"/>
    <property type="match status" value="1"/>
</dbReference>
<keyword evidence="4 6" id="KW-0274">FAD</keyword>
<dbReference type="SUPFAM" id="SSF56645">
    <property type="entry name" value="Acyl-CoA dehydrogenase NM domain-like"/>
    <property type="match status" value="1"/>
</dbReference>
<dbReference type="Proteomes" id="UP000318578">
    <property type="component" value="Unassembled WGS sequence"/>
</dbReference>
<sequence>MPFQGFDLPEELKMLSDTIAEFVREEIVPAEAAVPGDARAIPAEQLAKLRQKARDAGFWCLEAPKEFGGGGLSTFEGIVLTEQMAKHRYSFPSPGGGVFGIEPPVVLYKGSPRQIEKYVLPTIEHSWPAFTAISEPTGGSDPARAIRTTATRDGDTYRINGHKLWTTGADSARYGIVYARTDRTAGRGGISAILIDAGTPGMNVTSVPVLRDHWTTEVLFDDCVVPAENLIGEEGQGFGLAQQWLVRGRLRYAAQAIGVAEEAVRIASDWAKSRETFGALLATRQAVQFAIADARVRITAARHLTWEAAWDADQGRDARTKASIAKLYGTETGFAVVDAMMQILGGMGMTKDLPLEHWFRGLRVARVVEGPSEIHRFLIARDMLGGAALGRTS</sequence>
<dbReference type="PIRSF" id="PIRSF016578">
    <property type="entry name" value="HsaA"/>
    <property type="match status" value="1"/>
</dbReference>
<dbReference type="FunFam" id="1.20.140.10:FF:000001">
    <property type="entry name" value="Acyl-CoA dehydrogenase"/>
    <property type="match status" value="1"/>
</dbReference>
<evidence type="ECO:0000259" key="7">
    <source>
        <dbReference type="Pfam" id="PF00441"/>
    </source>
</evidence>
<dbReference type="Gene3D" id="2.40.110.10">
    <property type="entry name" value="Butyryl-CoA Dehydrogenase, subunit A, domain 2"/>
    <property type="match status" value="1"/>
</dbReference>
<dbReference type="OrthoDB" id="8876745at2"/>
<dbReference type="Pfam" id="PF02771">
    <property type="entry name" value="Acyl-CoA_dh_N"/>
    <property type="match status" value="1"/>
</dbReference>
<evidence type="ECO:0000256" key="4">
    <source>
        <dbReference type="ARBA" id="ARBA00022827"/>
    </source>
</evidence>
<evidence type="ECO:0000313" key="10">
    <source>
        <dbReference type="EMBL" id="TVT20045.1"/>
    </source>
</evidence>
<evidence type="ECO:0000256" key="2">
    <source>
        <dbReference type="ARBA" id="ARBA00009347"/>
    </source>
</evidence>
<dbReference type="Pfam" id="PF00441">
    <property type="entry name" value="Acyl-CoA_dh_1"/>
    <property type="match status" value="1"/>
</dbReference>
<feature type="domain" description="Acyl-CoA dehydrogenase/oxidase N-terminal" evidence="9">
    <location>
        <begin position="10"/>
        <end position="121"/>
    </location>
</feature>
<keyword evidence="5 6" id="KW-0560">Oxidoreductase</keyword>
<accession>A0A558A700</accession>